<dbReference type="EMBL" id="JABMCH010000050">
    <property type="protein sequence ID" value="NUU46030.1"/>
    <property type="molecule type" value="Genomic_DNA"/>
</dbReference>
<accession>A0A7Y6B248</accession>
<sequence length="94" mass="10382">MSDTSHKQRMREALELTEANLTSFICTRSSLGAGEQTVITQALTGWRNEVRRALGSWHPGGRASLPKITFDQYGECICTRCGIRHGLAPKTGDF</sequence>
<dbReference type="Proteomes" id="UP000536441">
    <property type="component" value="Unassembled WGS sequence"/>
</dbReference>
<evidence type="ECO:0000313" key="1">
    <source>
        <dbReference type="EMBL" id="NUU46030.1"/>
    </source>
</evidence>
<dbReference type="AlphaFoldDB" id="A0A7Y6B248"/>
<keyword evidence="2" id="KW-1185">Reference proteome</keyword>
<gene>
    <name evidence="1" type="ORF">HP438_03440</name>
</gene>
<organism evidence="1 2">
    <name type="scientific">Sphingomonas zeae</name>
    <dbReference type="NCBI Taxonomy" id="1646122"/>
    <lineage>
        <taxon>Bacteria</taxon>
        <taxon>Pseudomonadati</taxon>
        <taxon>Pseudomonadota</taxon>
        <taxon>Alphaproteobacteria</taxon>
        <taxon>Sphingomonadales</taxon>
        <taxon>Sphingomonadaceae</taxon>
        <taxon>Sphingomonas</taxon>
    </lineage>
</organism>
<reference evidence="1 2" key="1">
    <citation type="submission" date="2020-05" db="EMBL/GenBank/DDBJ databases">
        <title>Genome Sequencing of Type Strains.</title>
        <authorList>
            <person name="Lemaire J.F."/>
            <person name="Inderbitzin P."/>
            <person name="Gregorio O.A."/>
            <person name="Collins S.B."/>
            <person name="Wespe N."/>
            <person name="Knight-Connoni V."/>
        </authorList>
    </citation>
    <scope>NUCLEOTIDE SEQUENCE [LARGE SCALE GENOMIC DNA]</scope>
    <source>
        <strain evidence="1 2">DSM 100049</strain>
    </source>
</reference>
<name>A0A7Y6B248_9SPHN</name>
<proteinExistence type="predicted"/>
<protein>
    <submittedName>
        <fullName evidence="1">Uncharacterized protein</fullName>
    </submittedName>
</protein>
<evidence type="ECO:0000313" key="2">
    <source>
        <dbReference type="Proteomes" id="UP000536441"/>
    </source>
</evidence>
<comment type="caution">
    <text evidence="1">The sequence shown here is derived from an EMBL/GenBank/DDBJ whole genome shotgun (WGS) entry which is preliminary data.</text>
</comment>
<dbReference type="RefSeq" id="WP_175310807.1">
    <property type="nucleotide sequence ID" value="NZ_CBCRYR010000041.1"/>
</dbReference>